<feature type="compositionally biased region" description="Polar residues" evidence="1">
    <location>
        <begin position="428"/>
        <end position="437"/>
    </location>
</feature>
<sequence length="437" mass="48469">MTENCGFVDNLAVYETPPASPVWLRAAASNSPFGHKLGRTSGMDGDGRRRRQYEQSNYSQGYSANFGGQGPTAPNVQNVRGVTQGDGSDRFRQPHLLTTQAPTSAPLPVAAGSPQDLGSYGYVPGQQYTTPGMHGPAFPYQPEYAQESQRQRYPQYQSQMMYHPLQQAQQQSPYEPSAQYQPRQNAAEVLSSQFGVPRQYYNQGNVINVSGATVMPQTYPTATYQQSIQFNQPTSLGRSTLASSYPTMTQDFSQTANPEEPSEPEQEPGTRAELFATYHSALRETNENTFRSRLIEAGASLANLSEWLLTHAAGLGLSRDDQRLHAERVELWDNFNNCWLALLQRQKDDTRQMLDTGRSPARPQSLLPVETLRKLGEDLIVHADELEKLGLVDYQMGVAEEEILEILGECIDLLATDKEEEPEAEPGAQSTQAIGNR</sequence>
<evidence type="ECO:0000313" key="3">
    <source>
        <dbReference type="Proteomes" id="UP001276659"/>
    </source>
</evidence>
<keyword evidence="3" id="KW-1185">Reference proteome</keyword>
<comment type="caution">
    <text evidence="2">The sequence shown here is derived from an EMBL/GenBank/DDBJ whole genome shotgun (WGS) entry which is preliminary data.</text>
</comment>
<name>A0AAD9Z2L1_9LECA</name>
<accession>A0AAD9Z2L1</accession>
<evidence type="ECO:0000313" key="2">
    <source>
        <dbReference type="EMBL" id="KAK3169398.1"/>
    </source>
</evidence>
<dbReference type="Proteomes" id="UP001276659">
    <property type="component" value="Unassembled WGS sequence"/>
</dbReference>
<proteinExistence type="predicted"/>
<organism evidence="2 3">
    <name type="scientific">Lepraria neglecta</name>
    <dbReference type="NCBI Taxonomy" id="209136"/>
    <lineage>
        <taxon>Eukaryota</taxon>
        <taxon>Fungi</taxon>
        <taxon>Dikarya</taxon>
        <taxon>Ascomycota</taxon>
        <taxon>Pezizomycotina</taxon>
        <taxon>Lecanoromycetes</taxon>
        <taxon>OSLEUM clade</taxon>
        <taxon>Lecanoromycetidae</taxon>
        <taxon>Lecanorales</taxon>
        <taxon>Lecanorineae</taxon>
        <taxon>Stereocaulaceae</taxon>
        <taxon>Lepraria</taxon>
    </lineage>
</organism>
<gene>
    <name evidence="2" type="ORF">OEA41_008781</name>
</gene>
<dbReference type="AlphaFoldDB" id="A0AAD9Z2L1"/>
<reference evidence="2" key="1">
    <citation type="submission" date="2022-11" db="EMBL/GenBank/DDBJ databases">
        <title>Chromosomal genome sequence assembly and mating type (MAT) locus characterization of the leprose asexual lichenized fungus Lepraria neglecta (Nyl.) Erichsen.</title>
        <authorList>
            <person name="Allen J.L."/>
            <person name="Pfeffer B."/>
        </authorList>
    </citation>
    <scope>NUCLEOTIDE SEQUENCE</scope>
    <source>
        <strain evidence="2">Allen 5258</strain>
    </source>
</reference>
<evidence type="ECO:0000256" key="1">
    <source>
        <dbReference type="SAM" id="MobiDB-lite"/>
    </source>
</evidence>
<dbReference type="EMBL" id="JASNWA010000009">
    <property type="protein sequence ID" value="KAK3169398.1"/>
    <property type="molecule type" value="Genomic_DNA"/>
</dbReference>
<protein>
    <submittedName>
        <fullName evidence="2">Uncharacterized protein</fullName>
    </submittedName>
</protein>
<feature type="region of interest" description="Disordered" evidence="1">
    <location>
        <begin position="417"/>
        <end position="437"/>
    </location>
</feature>
<feature type="region of interest" description="Disordered" evidence="1">
    <location>
        <begin position="250"/>
        <end position="270"/>
    </location>
</feature>